<feature type="compositionally biased region" description="Low complexity" evidence="1">
    <location>
        <begin position="103"/>
        <end position="113"/>
    </location>
</feature>
<keyword evidence="2" id="KW-0472">Membrane</keyword>
<feature type="compositionally biased region" description="Low complexity" evidence="1">
    <location>
        <begin position="57"/>
        <end position="75"/>
    </location>
</feature>
<name>A0A9P5Z9C0_9AGAR</name>
<evidence type="ECO:0000313" key="3">
    <source>
        <dbReference type="EMBL" id="KAF9483873.1"/>
    </source>
</evidence>
<feature type="compositionally biased region" description="Polar residues" evidence="1">
    <location>
        <begin position="85"/>
        <end position="101"/>
    </location>
</feature>
<evidence type="ECO:0000256" key="2">
    <source>
        <dbReference type="SAM" id="Phobius"/>
    </source>
</evidence>
<dbReference type="Proteomes" id="UP000807469">
    <property type="component" value="Unassembled WGS sequence"/>
</dbReference>
<keyword evidence="4" id="KW-1185">Reference proteome</keyword>
<evidence type="ECO:0000313" key="4">
    <source>
        <dbReference type="Proteomes" id="UP000807469"/>
    </source>
</evidence>
<comment type="caution">
    <text evidence="3">The sequence shown here is derived from an EMBL/GenBank/DDBJ whole genome shotgun (WGS) entry which is preliminary data.</text>
</comment>
<protein>
    <submittedName>
        <fullName evidence="3">Uncharacterized protein</fullName>
    </submittedName>
</protein>
<dbReference type="EMBL" id="MU155149">
    <property type="protein sequence ID" value="KAF9483873.1"/>
    <property type="molecule type" value="Genomic_DNA"/>
</dbReference>
<dbReference type="OrthoDB" id="3266934at2759"/>
<feature type="region of interest" description="Disordered" evidence="1">
    <location>
        <begin position="57"/>
        <end position="113"/>
    </location>
</feature>
<feature type="region of interest" description="Disordered" evidence="1">
    <location>
        <begin position="1"/>
        <end position="34"/>
    </location>
</feature>
<gene>
    <name evidence="3" type="ORF">BDN70DRAFT_873267</name>
</gene>
<accession>A0A9P5Z9C0</accession>
<keyword evidence="2" id="KW-0812">Transmembrane</keyword>
<reference evidence="3" key="1">
    <citation type="submission" date="2020-11" db="EMBL/GenBank/DDBJ databases">
        <authorList>
            <consortium name="DOE Joint Genome Institute"/>
            <person name="Ahrendt S."/>
            <person name="Riley R."/>
            <person name="Andreopoulos W."/>
            <person name="Labutti K."/>
            <person name="Pangilinan J."/>
            <person name="Ruiz-Duenas F.J."/>
            <person name="Barrasa J.M."/>
            <person name="Sanchez-Garcia M."/>
            <person name="Camarero S."/>
            <person name="Miyauchi S."/>
            <person name="Serrano A."/>
            <person name="Linde D."/>
            <person name="Babiker R."/>
            <person name="Drula E."/>
            <person name="Ayuso-Fernandez I."/>
            <person name="Pacheco R."/>
            <person name="Padilla G."/>
            <person name="Ferreira P."/>
            <person name="Barriuso J."/>
            <person name="Kellner H."/>
            <person name="Castanera R."/>
            <person name="Alfaro M."/>
            <person name="Ramirez L."/>
            <person name="Pisabarro A.G."/>
            <person name="Kuo A."/>
            <person name="Tritt A."/>
            <person name="Lipzen A."/>
            <person name="He G."/>
            <person name="Yan M."/>
            <person name="Ng V."/>
            <person name="Cullen D."/>
            <person name="Martin F."/>
            <person name="Rosso M.-N."/>
            <person name="Henrissat B."/>
            <person name="Hibbett D."/>
            <person name="Martinez A.T."/>
            <person name="Grigoriev I.V."/>
        </authorList>
    </citation>
    <scope>NUCLEOTIDE SEQUENCE</scope>
    <source>
        <strain evidence="3">CIRM-BRFM 674</strain>
    </source>
</reference>
<dbReference type="AlphaFoldDB" id="A0A9P5Z9C0"/>
<evidence type="ECO:0000256" key="1">
    <source>
        <dbReference type="SAM" id="MobiDB-lite"/>
    </source>
</evidence>
<feature type="compositionally biased region" description="Low complexity" evidence="1">
    <location>
        <begin position="17"/>
        <end position="30"/>
    </location>
</feature>
<keyword evidence="2" id="KW-1133">Transmembrane helix</keyword>
<proteinExistence type="predicted"/>
<organism evidence="3 4">
    <name type="scientific">Pholiota conissans</name>
    <dbReference type="NCBI Taxonomy" id="109636"/>
    <lineage>
        <taxon>Eukaryota</taxon>
        <taxon>Fungi</taxon>
        <taxon>Dikarya</taxon>
        <taxon>Basidiomycota</taxon>
        <taxon>Agaricomycotina</taxon>
        <taxon>Agaricomycetes</taxon>
        <taxon>Agaricomycetidae</taxon>
        <taxon>Agaricales</taxon>
        <taxon>Agaricineae</taxon>
        <taxon>Strophariaceae</taxon>
        <taxon>Pholiota</taxon>
    </lineage>
</organism>
<feature type="transmembrane region" description="Helical" evidence="2">
    <location>
        <begin position="264"/>
        <end position="285"/>
    </location>
</feature>
<sequence>MQRYKRDHGEGSGGGSSTSTSNTSRSSQSSVAAITEISTQLETATPTTIVTTLITSVNDSGSAPSTAHSSSNPTAGGVTPPPQNHSPSQSTPSGPATSDRTIVTVSSSPSSTSSPVFMFNDLANATVCNSFGLSWTYTGQNPVAITLTVQRNIIQSGSTTSTFSISSSGSPATMRILTTRVLSNADSFIWPSVDVLEGWYIAKASDTSNMLGISAGSAPFYVKQGSDTSCLLKVPTSTISTLPPNQSTPFSPSSSKPSIGTGDIVGITLGVIAGAICLLLAVFTLPRLRRGSPTIITHSSTAKPQRPYLLY</sequence>